<dbReference type="InterPro" id="IPR006748">
    <property type="entry name" value="NH2Glyco/OHUrea_AB-resist_kin"/>
</dbReference>
<dbReference type="Gene3D" id="3.90.1200.10">
    <property type="match status" value="1"/>
</dbReference>
<organism evidence="1 2">
    <name type="scientific">Paenibacillus provencensis</name>
    <dbReference type="NCBI Taxonomy" id="441151"/>
    <lineage>
        <taxon>Bacteria</taxon>
        <taxon>Bacillati</taxon>
        <taxon>Bacillota</taxon>
        <taxon>Bacilli</taxon>
        <taxon>Bacillales</taxon>
        <taxon>Paenibacillaceae</taxon>
        <taxon>Paenibacillus</taxon>
    </lineage>
</organism>
<dbReference type="Proteomes" id="UP001597169">
    <property type="component" value="Unassembled WGS sequence"/>
</dbReference>
<evidence type="ECO:0000313" key="1">
    <source>
        <dbReference type="EMBL" id="MFD1131127.1"/>
    </source>
</evidence>
<comment type="caution">
    <text evidence="1">The sequence shown here is derived from an EMBL/GenBank/DDBJ whole genome shotgun (WGS) entry which is preliminary data.</text>
</comment>
<dbReference type="InterPro" id="IPR011009">
    <property type="entry name" value="Kinase-like_dom_sf"/>
</dbReference>
<gene>
    <name evidence="1" type="ORF">ACFQ3J_23680</name>
</gene>
<accession>A0ABW3Q1Z2</accession>
<reference evidence="2" key="1">
    <citation type="journal article" date="2019" name="Int. J. Syst. Evol. Microbiol.">
        <title>The Global Catalogue of Microorganisms (GCM) 10K type strain sequencing project: providing services to taxonomists for standard genome sequencing and annotation.</title>
        <authorList>
            <consortium name="The Broad Institute Genomics Platform"/>
            <consortium name="The Broad Institute Genome Sequencing Center for Infectious Disease"/>
            <person name="Wu L."/>
            <person name="Ma J."/>
        </authorList>
    </citation>
    <scope>NUCLEOTIDE SEQUENCE [LARGE SCALE GENOMIC DNA]</scope>
    <source>
        <strain evidence="2">CCUG 53519</strain>
    </source>
</reference>
<dbReference type="Pfam" id="PF04655">
    <property type="entry name" value="APH_6_hur"/>
    <property type="match status" value="1"/>
</dbReference>
<dbReference type="EMBL" id="JBHTKX010000007">
    <property type="protein sequence ID" value="MFD1131127.1"/>
    <property type="molecule type" value="Genomic_DNA"/>
</dbReference>
<name>A0ABW3Q1Z2_9BACL</name>
<proteinExistence type="predicted"/>
<keyword evidence="2" id="KW-1185">Reference proteome</keyword>
<sequence>MSYNFKSEEAAKIKERFGEPVYEEVLQYLGIYADKWSLTSFQFIPSHSANLVFKCESDLYGSSILKIGNPSATETLTEFSTLEEYKGRPFCKVYDIDREHGIILEERIEPGYTLRKESSLERRLAVFCSLYTDLHIEPADAEIYPTYLTWVNRITNYMSQRQDAKELYLHMKKAQEICISLSSQYSKERLLHGDFHHDNILLGGHGEYKIIDPKGVIGDPIFDTPRFILNEFEEEITPELYDKINNIILTLEKELHIPGEILRQCLYVETAMGNCWSVQDGASPEEFPKLLNYVAFAERILNKQAL</sequence>
<dbReference type="RefSeq" id="WP_251584263.1">
    <property type="nucleotide sequence ID" value="NZ_JBHTKX010000007.1"/>
</dbReference>
<dbReference type="SUPFAM" id="SSF56112">
    <property type="entry name" value="Protein kinase-like (PK-like)"/>
    <property type="match status" value="1"/>
</dbReference>
<evidence type="ECO:0000313" key="2">
    <source>
        <dbReference type="Proteomes" id="UP001597169"/>
    </source>
</evidence>
<protein>
    <submittedName>
        <fullName evidence="1">Aminoglycoside phosphotransferase family protein</fullName>
    </submittedName>
</protein>